<gene>
    <name evidence="1" type="ORF">UFOPK1683_00751</name>
</gene>
<dbReference type="PANTHER" id="PTHR37507:SF2">
    <property type="entry name" value="SPORULATION PROTEIN YDCC"/>
    <property type="match status" value="1"/>
</dbReference>
<dbReference type="Gene3D" id="2.50.20.10">
    <property type="entry name" value="Lipoprotein localisation LolA/LolB/LppX"/>
    <property type="match status" value="1"/>
</dbReference>
<accession>A0A6J6E968</accession>
<dbReference type="AlphaFoldDB" id="A0A6J6E968"/>
<dbReference type="InterPro" id="IPR029046">
    <property type="entry name" value="LolA/LolB/LppX"/>
</dbReference>
<evidence type="ECO:0000313" key="1">
    <source>
        <dbReference type="EMBL" id="CAB4572386.1"/>
    </source>
</evidence>
<dbReference type="InterPro" id="IPR052944">
    <property type="entry name" value="Sporulation_related"/>
</dbReference>
<name>A0A6J6E968_9ZZZZ</name>
<dbReference type="EMBL" id="CAEZTL010000074">
    <property type="protein sequence ID" value="CAB4572386.1"/>
    <property type="molecule type" value="Genomic_DNA"/>
</dbReference>
<dbReference type="PANTHER" id="PTHR37507">
    <property type="entry name" value="SPORULATION PROTEIN YDCC"/>
    <property type="match status" value="1"/>
</dbReference>
<reference evidence="1" key="1">
    <citation type="submission" date="2020-05" db="EMBL/GenBank/DDBJ databases">
        <authorList>
            <person name="Chiriac C."/>
            <person name="Salcher M."/>
            <person name="Ghai R."/>
            <person name="Kavagutti S V."/>
        </authorList>
    </citation>
    <scope>NUCLEOTIDE SEQUENCE</scope>
</reference>
<proteinExistence type="predicted"/>
<protein>
    <submittedName>
        <fullName evidence="1">Unannotated protein</fullName>
    </submittedName>
</protein>
<dbReference type="SUPFAM" id="SSF89392">
    <property type="entry name" value="Prokaryotic lipoproteins and lipoprotein localization factors"/>
    <property type="match status" value="1"/>
</dbReference>
<organism evidence="1">
    <name type="scientific">freshwater metagenome</name>
    <dbReference type="NCBI Taxonomy" id="449393"/>
    <lineage>
        <taxon>unclassified sequences</taxon>
        <taxon>metagenomes</taxon>
        <taxon>ecological metagenomes</taxon>
    </lineage>
</organism>
<sequence>MSRKSLRWIPALLAPVLVAGSVIGFSVQATAATDLPDKSAAQILQLINTNPDIAFSGRIVKKAAMGLPPMNIVPDVSESMIEQMKKQMPEEMADFIPKASAQGELALALEFFAGTHIANIYVDGPTKARLQVLDLLSERNYIRNGSDLWAYDASKAIAQHSVIDESEINKAEGQALALFNANSSKLPFEVTSPAAIADYVLAQASVDSVITVGADAKIAGRGVYQLTITPRSNETLVQSATLSIDAATGLPLAARITAVGSDSPAFEVAFETISFATPAASNFDFTPPAGATVVEVALPTEAELRAQAELAPALPTEEEIKAEALALKAQGWGAVAKVRGDQVPAEIAALIAENSLYLELTKPVAGGRVFTSTLLNIFIADSGDIYAGSVTVERLLKAASTK</sequence>